<dbReference type="InterPro" id="IPR036961">
    <property type="entry name" value="Kinesin_motor_dom_sf"/>
</dbReference>
<dbReference type="Proteomes" id="UP000192257">
    <property type="component" value="Unassembled WGS sequence"/>
</dbReference>
<organism evidence="2 3">
    <name type="scientific">Trypanosoma theileri</name>
    <dbReference type="NCBI Taxonomy" id="67003"/>
    <lineage>
        <taxon>Eukaryota</taxon>
        <taxon>Discoba</taxon>
        <taxon>Euglenozoa</taxon>
        <taxon>Kinetoplastea</taxon>
        <taxon>Metakinetoplastina</taxon>
        <taxon>Trypanosomatida</taxon>
        <taxon>Trypanosomatidae</taxon>
        <taxon>Trypanosoma</taxon>
    </lineage>
</organism>
<evidence type="ECO:0000313" key="3">
    <source>
        <dbReference type="Proteomes" id="UP000192257"/>
    </source>
</evidence>
<dbReference type="InterPro" id="IPR027417">
    <property type="entry name" value="P-loop_NTPase"/>
</dbReference>
<reference evidence="2 3" key="1">
    <citation type="submission" date="2017-03" db="EMBL/GenBank/DDBJ databases">
        <title>An alternative strategy for trypanosome survival in the mammalian bloodstream revealed through genome and transcriptome analysis of the ubiquitous bovine parasite Trypanosoma (Megatrypanum) theileri.</title>
        <authorList>
            <person name="Kelly S."/>
            <person name="Ivens A."/>
            <person name="Mott A."/>
            <person name="O'Neill E."/>
            <person name="Emms D."/>
            <person name="Macleod O."/>
            <person name="Voorheis P."/>
            <person name="Matthews J."/>
            <person name="Matthews K."/>
            <person name="Carrington M."/>
        </authorList>
    </citation>
    <scope>NUCLEOTIDE SEQUENCE [LARGE SCALE GENOMIC DNA]</scope>
    <source>
        <strain evidence="2">Edinburgh</strain>
    </source>
</reference>
<feature type="compositionally biased region" description="Basic and acidic residues" evidence="1">
    <location>
        <begin position="803"/>
        <end position="813"/>
    </location>
</feature>
<dbReference type="STRING" id="67003.A0A1X0NST4"/>
<dbReference type="Gene3D" id="3.40.850.10">
    <property type="entry name" value="Kinesin motor domain"/>
    <property type="match status" value="1"/>
</dbReference>
<dbReference type="PANTHER" id="PTHR35615">
    <property type="entry name" value="PRESENT IN THE OUTER MITOCHONDRIAL MEMBRANE PROTEOME 22-RELATED"/>
    <property type="match status" value="1"/>
</dbReference>
<dbReference type="GeneID" id="39987240"/>
<feature type="region of interest" description="Disordered" evidence="1">
    <location>
        <begin position="1"/>
        <end position="125"/>
    </location>
</feature>
<dbReference type="RefSeq" id="XP_028881315.1">
    <property type="nucleotide sequence ID" value="XM_029027460.1"/>
</dbReference>
<comment type="caution">
    <text evidence="2">The sequence shown here is derived from an EMBL/GenBank/DDBJ whole genome shotgun (WGS) entry which is preliminary data.</text>
</comment>
<protein>
    <submittedName>
        <fullName evidence="2">Uncharacterized protein</fullName>
    </submittedName>
</protein>
<dbReference type="EMBL" id="NBCO01000023">
    <property type="protein sequence ID" value="ORC87249.1"/>
    <property type="molecule type" value="Genomic_DNA"/>
</dbReference>
<keyword evidence="3" id="KW-1185">Reference proteome</keyword>
<dbReference type="VEuPathDB" id="TriTrypDB:TM35_000232200"/>
<dbReference type="AlphaFoldDB" id="A0A1X0NST4"/>
<accession>A0A1X0NST4</accession>
<evidence type="ECO:0000256" key="1">
    <source>
        <dbReference type="SAM" id="MobiDB-lite"/>
    </source>
</evidence>
<feature type="compositionally biased region" description="Low complexity" evidence="1">
    <location>
        <begin position="36"/>
        <end position="63"/>
    </location>
</feature>
<feature type="compositionally biased region" description="Basic and acidic residues" evidence="1">
    <location>
        <begin position="9"/>
        <end position="35"/>
    </location>
</feature>
<feature type="compositionally biased region" description="Basic and acidic residues" evidence="1">
    <location>
        <begin position="64"/>
        <end position="94"/>
    </location>
</feature>
<dbReference type="SUPFAM" id="SSF52540">
    <property type="entry name" value="P-loop containing nucleoside triphosphate hydrolases"/>
    <property type="match status" value="1"/>
</dbReference>
<gene>
    <name evidence="2" type="ORF">TM35_000232200</name>
</gene>
<proteinExistence type="predicted"/>
<dbReference type="OrthoDB" id="273057at2759"/>
<sequence length="824" mass="86218">MPLFGKSSSKTDKSESSSTSREKLSDSKPIKKEKSSSSSKTDGKGSSSSSKLGGKSSKTSSTGKSDKGVPPKTSKGDVKDDSTALKGSSERKDGPVMQRRVSDGASRPSAGNSQAPVGTYSKVGTERINGNNDNDFNKVPPSMNNAQGGITGGSNPSYQEAPNAGTYQYVQGRRSSAGINGYGPGVPERRMGSAYGNQMGMGSMYGPGGPGPQMGSAYGNQIGMGSMYGPSGMGSQMGSAYGSQMGMGSMYGPGGMGSQMGSVFGSQMGMGSMYGPSGMGSQMGSAYGNQMGMGSMYGQRGPMISAYGNQMGMGSMYGPGGPMTSVYGPQYGMGGGMPSMFGSQTGMNSVYRPPMYTGTIQRIQSGHGGSLYGGQRGINSMYGLGSIYGNGGPGISLLGVGNLSAPISGENQEKKNLQPILTSSNNGVQRAQPTVVTNGVQGAQPTVVTNGVQREQPTVVRSQSGSNLLRSQTTSKDHIPSLVAVTDNADSKVTLKEAEKKVTVKDSDGRMVDFEADEVLRASKVTAENSILLKELLQQVEASHNVALILASTKNAQDTSLGVAQTFMKAIMAKLAKDEGAKGLKYHAHMTAVAMPSPDSAKDLFASSSAQAKPVRFGSNPLYGNCISNLEEKSVKSEKDAEKLLQDALKKSSDTKETVVLHMVLKQIKKSSGGKGDVYLSSVLLVFVRENADYLAGIFNKDEKVVPVPLFKDVVGGSCRSLVVTALSGSDAATEAKILKNAEKLRSLNYTAPRSGNVARFMDFTAQQEKKAAAAVDSAKSSSEKAQYERNLQKLRVLQADGKELMAKPETTKPKVYVPPRSKD</sequence>
<name>A0A1X0NST4_9TRYP</name>
<feature type="region of interest" description="Disordered" evidence="1">
    <location>
        <begin position="803"/>
        <end position="824"/>
    </location>
</feature>
<dbReference type="PANTHER" id="PTHR35615:SF7">
    <property type="entry name" value="PRESENT IN THE OUTER MITOCHONDRIAL MEMBRANE PROTEOME 22"/>
    <property type="match status" value="1"/>
</dbReference>
<evidence type="ECO:0000313" key="2">
    <source>
        <dbReference type="EMBL" id="ORC87249.1"/>
    </source>
</evidence>